<sequence length="482" mass="52281">MASGAEAVLCWPLTAHILLGSVKQVMDPLCVRKTSEGIMENGGNMFPGNQEQTGNSNINLAWDIRELNPITTTTTTSTRFEWGGNDNINAFNLYATATSSTTNTSSSSVAAAARAEIVSSPSSTLPELNNTAPSLMFLPHHVNATLAHHLNQGHPIYTGDGSRMHPDPHLVCLKLGKRHYFEDSASLAERHLVGGGFSIEKKGKPYYNNIGGGVSGGIEPSSSSIAVMGTPATVPRCQVEGCNVALVNAKEYHRRHKVCEMHSKAPKVVVLGLEQRFCQQCSRGDGYMGNGHRFHAVSEFDDSKRSCRRRLAGHNERRRKSSHESTSKNSAQENNLMTGRFPYHLSSPKGRALSLLSSTPDSWISPSDLSLRSSAALRELIAENRAAVLAGQLILDRDWNLNHHGMGDLGEAHLGSGSTAVQQHSFLPQGWNKFQETGAELTLNLMQASSSASGMLSVRGKTEEEEEECSELWNSLEGTHVV</sequence>
<dbReference type="SUPFAM" id="SSF103612">
    <property type="entry name" value="SBT domain"/>
    <property type="match status" value="1"/>
</dbReference>
<dbReference type="PROSITE" id="PS51141">
    <property type="entry name" value="ZF_SBP"/>
    <property type="match status" value="1"/>
</dbReference>
<proteinExistence type="predicted"/>
<evidence type="ECO:0000259" key="6">
    <source>
        <dbReference type="PROSITE" id="PS51141"/>
    </source>
</evidence>
<keyword evidence="1" id="KW-0479">Metal-binding</keyword>
<protein>
    <recommendedName>
        <fullName evidence="6">SBP-type domain-containing protein</fullName>
    </recommendedName>
</protein>
<evidence type="ECO:0000256" key="1">
    <source>
        <dbReference type="ARBA" id="ARBA00022723"/>
    </source>
</evidence>
<dbReference type="Pfam" id="PF03110">
    <property type="entry name" value="SBP"/>
    <property type="match status" value="1"/>
</dbReference>
<evidence type="ECO:0000313" key="7">
    <source>
        <dbReference type="EMBL" id="KAK8587874.1"/>
    </source>
</evidence>
<feature type="domain" description="SBP-type" evidence="6">
    <location>
        <begin position="234"/>
        <end position="321"/>
    </location>
</feature>
<evidence type="ECO:0000256" key="5">
    <source>
        <dbReference type="SAM" id="MobiDB-lite"/>
    </source>
</evidence>
<feature type="region of interest" description="Disordered" evidence="5">
    <location>
        <begin position="311"/>
        <end position="335"/>
    </location>
</feature>
<keyword evidence="2 4" id="KW-0863">Zinc-finger</keyword>
<keyword evidence="8" id="KW-1185">Reference proteome</keyword>
<dbReference type="InterPro" id="IPR004333">
    <property type="entry name" value="SBP_dom"/>
</dbReference>
<keyword evidence="3" id="KW-0862">Zinc</keyword>
<organism evidence="7 8">
    <name type="scientific">Hibiscus sabdariffa</name>
    <name type="common">roselle</name>
    <dbReference type="NCBI Taxonomy" id="183260"/>
    <lineage>
        <taxon>Eukaryota</taxon>
        <taxon>Viridiplantae</taxon>
        <taxon>Streptophyta</taxon>
        <taxon>Embryophyta</taxon>
        <taxon>Tracheophyta</taxon>
        <taxon>Spermatophyta</taxon>
        <taxon>Magnoliopsida</taxon>
        <taxon>eudicotyledons</taxon>
        <taxon>Gunneridae</taxon>
        <taxon>Pentapetalae</taxon>
        <taxon>rosids</taxon>
        <taxon>malvids</taxon>
        <taxon>Malvales</taxon>
        <taxon>Malvaceae</taxon>
        <taxon>Malvoideae</taxon>
        <taxon>Hibiscus</taxon>
    </lineage>
</organism>
<evidence type="ECO:0000256" key="4">
    <source>
        <dbReference type="PROSITE-ProRule" id="PRU00470"/>
    </source>
</evidence>
<gene>
    <name evidence="7" type="ORF">V6N12_022342</name>
</gene>
<evidence type="ECO:0000313" key="8">
    <source>
        <dbReference type="Proteomes" id="UP001472677"/>
    </source>
</evidence>
<name>A0ABR2FUE4_9ROSI</name>
<dbReference type="PANTHER" id="PTHR31251">
    <property type="entry name" value="SQUAMOSA PROMOTER-BINDING-LIKE PROTEIN 4"/>
    <property type="match status" value="1"/>
</dbReference>
<comment type="caution">
    <text evidence="7">The sequence shown here is derived from an EMBL/GenBank/DDBJ whole genome shotgun (WGS) entry which is preliminary data.</text>
</comment>
<reference evidence="7 8" key="1">
    <citation type="journal article" date="2024" name="G3 (Bethesda)">
        <title>Genome assembly of Hibiscus sabdariffa L. provides insights into metabolisms of medicinal natural products.</title>
        <authorList>
            <person name="Kim T."/>
        </authorList>
    </citation>
    <scope>NUCLEOTIDE SEQUENCE [LARGE SCALE GENOMIC DNA]</scope>
    <source>
        <strain evidence="7">TK-2024</strain>
        <tissue evidence="7">Old leaves</tissue>
    </source>
</reference>
<dbReference type="PANTHER" id="PTHR31251:SF180">
    <property type="entry name" value="SBP-TYPE DOMAIN-CONTAINING PROTEIN"/>
    <property type="match status" value="1"/>
</dbReference>
<dbReference type="Proteomes" id="UP001472677">
    <property type="component" value="Unassembled WGS sequence"/>
</dbReference>
<dbReference type="EMBL" id="JBBPBM010000004">
    <property type="protein sequence ID" value="KAK8587874.1"/>
    <property type="molecule type" value="Genomic_DNA"/>
</dbReference>
<dbReference type="Gene3D" id="4.10.1100.10">
    <property type="entry name" value="Transcription factor, SBP-box domain"/>
    <property type="match status" value="1"/>
</dbReference>
<evidence type="ECO:0000256" key="3">
    <source>
        <dbReference type="ARBA" id="ARBA00022833"/>
    </source>
</evidence>
<evidence type="ECO:0000256" key="2">
    <source>
        <dbReference type="ARBA" id="ARBA00022771"/>
    </source>
</evidence>
<dbReference type="InterPro" id="IPR044817">
    <property type="entry name" value="SBP-like"/>
</dbReference>
<dbReference type="InterPro" id="IPR036893">
    <property type="entry name" value="SBP_sf"/>
</dbReference>
<feature type="compositionally biased region" description="Basic residues" evidence="5">
    <location>
        <begin position="311"/>
        <end position="321"/>
    </location>
</feature>
<accession>A0ABR2FUE4</accession>